<keyword evidence="1" id="KW-0812">Transmembrane</keyword>
<accession>A0A0J8JN53</accession>
<dbReference type="OrthoDB" id="9788802at2"/>
<proteinExistence type="predicted"/>
<dbReference type="SUPFAM" id="SSF54523">
    <property type="entry name" value="Pili subunits"/>
    <property type="match status" value="1"/>
</dbReference>
<name>A0A0J8JN53_9ALTE</name>
<dbReference type="NCBIfam" id="TIGR02532">
    <property type="entry name" value="IV_pilin_GFxxxE"/>
    <property type="match status" value="1"/>
</dbReference>
<keyword evidence="1" id="KW-0472">Membrane</keyword>
<comment type="caution">
    <text evidence="2">The sequence shown here is derived from an EMBL/GenBank/DDBJ whole genome shotgun (WGS) entry which is preliminary data.</text>
</comment>
<gene>
    <name evidence="2" type="ORF">XM47_06140</name>
</gene>
<evidence type="ECO:0000313" key="2">
    <source>
        <dbReference type="EMBL" id="KMT66026.1"/>
    </source>
</evidence>
<feature type="transmembrane region" description="Helical" evidence="1">
    <location>
        <begin position="12"/>
        <end position="39"/>
    </location>
</feature>
<evidence type="ECO:0008006" key="4">
    <source>
        <dbReference type="Google" id="ProtNLM"/>
    </source>
</evidence>
<dbReference type="AlphaFoldDB" id="A0A0J8JN53"/>
<dbReference type="EMBL" id="LAZL01000007">
    <property type="protein sequence ID" value="KMT66026.1"/>
    <property type="molecule type" value="Genomic_DNA"/>
</dbReference>
<organism evidence="2 3">
    <name type="scientific">Catenovulum maritimum</name>
    <dbReference type="NCBI Taxonomy" id="1513271"/>
    <lineage>
        <taxon>Bacteria</taxon>
        <taxon>Pseudomonadati</taxon>
        <taxon>Pseudomonadota</taxon>
        <taxon>Gammaproteobacteria</taxon>
        <taxon>Alteromonadales</taxon>
        <taxon>Alteromonadaceae</taxon>
        <taxon>Catenovulum</taxon>
    </lineage>
</organism>
<dbReference type="PROSITE" id="PS00409">
    <property type="entry name" value="PROKAR_NTER_METHYL"/>
    <property type="match status" value="1"/>
</dbReference>
<keyword evidence="3" id="KW-1185">Reference proteome</keyword>
<dbReference type="Proteomes" id="UP000037600">
    <property type="component" value="Unassembled WGS sequence"/>
</dbReference>
<reference evidence="2 3" key="1">
    <citation type="submission" date="2015-04" db="EMBL/GenBank/DDBJ databases">
        <title>Draft Genome Sequence of the Novel Agar-Digesting Marine Bacterium Q1.</title>
        <authorList>
            <person name="Li Y."/>
            <person name="Li D."/>
            <person name="Chen G."/>
            <person name="Du Z."/>
        </authorList>
    </citation>
    <scope>NUCLEOTIDE SEQUENCE [LARGE SCALE GENOMIC DNA]</scope>
    <source>
        <strain evidence="2 3">Q1</strain>
    </source>
</reference>
<keyword evidence="1" id="KW-1133">Transmembrane helix</keyword>
<sequence>MKVKTRIANHGFTLIELIIVIVMLGILSTFTFGFISWGARYYLDVSERQLVLDDSRFIIERLTRELRTALPYSVRTLTDNDEYACIEYVPIVASGRYIDIPQNPADSDDITVSVISPTSGSLAAGNLFSVFTTSANEVYDSSNNQTFTIDSVSAIALDSSQTVSFSSAISFDDISPAQRYYIWSTPVSYCLELNSDKYDIYRYQSYAATTNQLTPTQLKAASNVSYALMAENVSNSLATETPFHVNDNSSLIRHAQIAIYLEFSRLTDDNENMFFHHLVQVPNAP</sequence>
<evidence type="ECO:0000313" key="3">
    <source>
        <dbReference type="Proteomes" id="UP000037600"/>
    </source>
</evidence>
<dbReference type="InterPro" id="IPR012902">
    <property type="entry name" value="N_methyl_site"/>
</dbReference>
<dbReference type="STRING" id="1513271.XM47_06140"/>
<protein>
    <recommendedName>
        <fullName evidence="4">MSHA biogenesis protein MshO</fullName>
    </recommendedName>
</protein>
<dbReference type="InterPro" id="IPR045584">
    <property type="entry name" value="Pilin-like"/>
</dbReference>
<evidence type="ECO:0000256" key="1">
    <source>
        <dbReference type="SAM" id="Phobius"/>
    </source>
</evidence>
<dbReference type="RefSeq" id="WP_048690781.1">
    <property type="nucleotide sequence ID" value="NZ_KQ130485.1"/>
</dbReference>
<dbReference type="Pfam" id="PF07963">
    <property type="entry name" value="N_methyl"/>
    <property type="match status" value="1"/>
</dbReference>